<feature type="compositionally biased region" description="Basic and acidic residues" evidence="1">
    <location>
        <begin position="109"/>
        <end position="124"/>
    </location>
</feature>
<feature type="region of interest" description="Disordered" evidence="1">
    <location>
        <begin position="20"/>
        <end position="60"/>
    </location>
</feature>
<dbReference type="EMBL" id="CAVNYO010000054">
    <property type="protein sequence ID" value="CAK5264396.1"/>
    <property type="molecule type" value="Genomic_DNA"/>
</dbReference>
<name>A0AAD2GVM1_9AGAR</name>
<evidence type="ECO:0000313" key="3">
    <source>
        <dbReference type="Proteomes" id="UP001295794"/>
    </source>
</evidence>
<organism evidence="2 3">
    <name type="scientific">Mycena citricolor</name>
    <dbReference type="NCBI Taxonomy" id="2018698"/>
    <lineage>
        <taxon>Eukaryota</taxon>
        <taxon>Fungi</taxon>
        <taxon>Dikarya</taxon>
        <taxon>Basidiomycota</taxon>
        <taxon>Agaricomycotina</taxon>
        <taxon>Agaricomycetes</taxon>
        <taxon>Agaricomycetidae</taxon>
        <taxon>Agaricales</taxon>
        <taxon>Marasmiineae</taxon>
        <taxon>Mycenaceae</taxon>
        <taxon>Mycena</taxon>
    </lineage>
</organism>
<evidence type="ECO:0000313" key="2">
    <source>
        <dbReference type="EMBL" id="CAK5264396.1"/>
    </source>
</evidence>
<evidence type="ECO:0000256" key="1">
    <source>
        <dbReference type="SAM" id="MobiDB-lite"/>
    </source>
</evidence>
<feature type="region of interest" description="Disordered" evidence="1">
    <location>
        <begin position="99"/>
        <end position="176"/>
    </location>
</feature>
<feature type="compositionally biased region" description="Basic and acidic residues" evidence="1">
    <location>
        <begin position="154"/>
        <end position="173"/>
    </location>
</feature>
<comment type="caution">
    <text evidence="2">The sequence shown here is derived from an EMBL/GenBank/DDBJ whole genome shotgun (WGS) entry which is preliminary data.</text>
</comment>
<dbReference type="Proteomes" id="UP001295794">
    <property type="component" value="Unassembled WGS sequence"/>
</dbReference>
<gene>
    <name evidence="2" type="ORF">MYCIT1_LOCUS4528</name>
</gene>
<keyword evidence="3" id="KW-1185">Reference proteome</keyword>
<reference evidence="2" key="1">
    <citation type="submission" date="2023-11" db="EMBL/GenBank/DDBJ databases">
        <authorList>
            <person name="De Vega J J."/>
            <person name="De Vega J J."/>
        </authorList>
    </citation>
    <scope>NUCLEOTIDE SEQUENCE</scope>
</reference>
<accession>A0AAD2GVM1</accession>
<feature type="non-terminal residue" evidence="2">
    <location>
        <position position="319"/>
    </location>
</feature>
<dbReference type="AlphaFoldDB" id="A0AAD2GVM1"/>
<proteinExistence type="predicted"/>
<protein>
    <submittedName>
        <fullName evidence="2">Uncharacterized protein</fullName>
    </submittedName>
</protein>
<sequence length="319" mass="35137">DRDDGQEDIPEPEEIAREIGSLIDALPPPRELPAESAPTQKPETQLDPSGPPLPPTLTSDSRLMRLLSSERVMNGSLSLGRQSVWSMLEQLKQRSSALYSSASLRGKGKAKEGPEAEEHVREDGGVMMYAPLEPTPESELELADSETVPGTPGEIKDTEQVPAEEPSKVEPSKSHRKRKTVEHVHWVPSTTKISVQAMWWGYRMYLPPPIMKKLDNKHLVATKRAAMITAALKWMLDKIPIAVVPPQIRPAALVLKRLAPYLGYVGVFIAWSWNSIQQSDKGDGIVLTATWLLPVALLPAPLNPQDFVRPNAKAAVPVD</sequence>
<feature type="non-terminal residue" evidence="2">
    <location>
        <position position="1"/>
    </location>
</feature>